<dbReference type="EMBL" id="JAVHNR010000008">
    <property type="protein sequence ID" value="KAK6334627.1"/>
    <property type="molecule type" value="Genomic_DNA"/>
</dbReference>
<name>A0AAN8MLE1_9PEZI</name>
<organism evidence="2 3">
    <name type="scientific">Orbilia javanica</name>
    <dbReference type="NCBI Taxonomy" id="47235"/>
    <lineage>
        <taxon>Eukaryota</taxon>
        <taxon>Fungi</taxon>
        <taxon>Dikarya</taxon>
        <taxon>Ascomycota</taxon>
        <taxon>Pezizomycotina</taxon>
        <taxon>Orbiliomycetes</taxon>
        <taxon>Orbiliales</taxon>
        <taxon>Orbiliaceae</taxon>
        <taxon>Orbilia</taxon>
    </lineage>
</organism>
<dbReference type="Proteomes" id="UP001313282">
    <property type="component" value="Unassembled WGS sequence"/>
</dbReference>
<protein>
    <recommendedName>
        <fullName evidence="1">DUF4246 domain-containing protein</fullName>
    </recommendedName>
</protein>
<accession>A0AAN8MLE1</accession>
<keyword evidence="3" id="KW-1185">Reference proteome</keyword>
<dbReference type="InterPro" id="IPR049192">
    <property type="entry name" value="DUF4246_C"/>
</dbReference>
<evidence type="ECO:0000259" key="1">
    <source>
        <dbReference type="Pfam" id="PF14033"/>
    </source>
</evidence>
<reference evidence="2 3" key="1">
    <citation type="submission" date="2019-10" db="EMBL/GenBank/DDBJ databases">
        <authorList>
            <person name="Palmer J.M."/>
        </authorList>
    </citation>
    <scope>NUCLEOTIDE SEQUENCE [LARGE SCALE GENOMIC DNA]</scope>
    <source>
        <strain evidence="2 3">TWF718</strain>
    </source>
</reference>
<comment type="caution">
    <text evidence="2">The sequence shown here is derived from an EMBL/GenBank/DDBJ whole genome shotgun (WGS) entry which is preliminary data.</text>
</comment>
<evidence type="ECO:0000313" key="2">
    <source>
        <dbReference type="EMBL" id="KAK6334627.1"/>
    </source>
</evidence>
<sequence>MSSESQPWSVQEVGHIETKKNRAIAFPNIYQHQVQPFRLLDPTKPGHRKIIVFFLCDPHHNDLPTTRTIAPQQPEFRREVEDRLREGSMGRVPEEIFEQIMNELPETIREEEAFEYRRELMKERASFALNSTMIQGFCSSWCEH</sequence>
<dbReference type="AlphaFoldDB" id="A0AAN8MLE1"/>
<dbReference type="Pfam" id="PF14033">
    <property type="entry name" value="DUF4246"/>
    <property type="match status" value="1"/>
</dbReference>
<feature type="domain" description="DUF4246" evidence="1">
    <location>
        <begin position="9"/>
        <end position="79"/>
    </location>
</feature>
<dbReference type="PANTHER" id="PTHR33119">
    <property type="entry name" value="IFI3P"/>
    <property type="match status" value="1"/>
</dbReference>
<proteinExistence type="predicted"/>
<dbReference type="PANTHER" id="PTHR33119:SF1">
    <property type="entry name" value="FE2OG DIOXYGENASE DOMAIN-CONTAINING PROTEIN"/>
    <property type="match status" value="1"/>
</dbReference>
<gene>
    <name evidence="2" type="ORF">TWF718_010083</name>
</gene>
<evidence type="ECO:0000313" key="3">
    <source>
        <dbReference type="Proteomes" id="UP001313282"/>
    </source>
</evidence>
<dbReference type="InterPro" id="IPR025340">
    <property type="entry name" value="DUF4246"/>
</dbReference>